<feature type="transmembrane region" description="Helical" evidence="1">
    <location>
        <begin position="99"/>
        <end position="120"/>
    </location>
</feature>
<sequence length="125" mass="13073">AFSVSYLSVSPRLEVEPGETVTITVFVANTGGESGSYTVVLKVDGVKEAEETVTVAAGESQDVSFSVTREEAGRYTVAVDGLSGSFTVVALVKPPGINWAMIGGIIGGVVVVGLLIFFVLRRRAY</sequence>
<keyword evidence="1" id="KW-0472">Membrane</keyword>
<accession>X1CFK2</accession>
<gene>
    <name evidence="3" type="ORF">S01H4_64055</name>
</gene>
<feature type="domain" description="CARDB" evidence="2">
    <location>
        <begin position="13"/>
        <end position="79"/>
    </location>
</feature>
<dbReference type="InterPro" id="IPR013783">
    <property type="entry name" value="Ig-like_fold"/>
</dbReference>
<evidence type="ECO:0000259" key="2">
    <source>
        <dbReference type="Pfam" id="PF07705"/>
    </source>
</evidence>
<organism evidence="3">
    <name type="scientific">marine sediment metagenome</name>
    <dbReference type="NCBI Taxonomy" id="412755"/>
    <lineage>
        <taxon>unclassified sequences</taxon>
        <taxon>metagenomes</taxon>
        <taxon>ecological metagenomes</taxon>
    </lineage>
</organism>
<reference evidence="3" key="1">
    <citation type="journal article" date="2014" name="Front. Microbiol.">
        <title>High frequency of phylogenetically diverse reductive dehalogenase-homologous genes in deep subseafloor sedimentary metagenomes.</title>
        <authorList>
            <person name="Kawai M."/>
            <person name="Futagami T."/>
            <person name="Toyoda A."/>
            <person name="Takaki Y."/>
            <person name="Nishi S."/>
            <person name="Hori S."/>
            <person name="Arai W."/>
            <person name="Tsubouchi T."/>
            <person name="Morono Y."/>
            <person name="Uchiyama I."/>
            <person name="Ito T."/>
            <person name="Fujiyama A."/>
            <person name="Inagaki F."/>
            <person name="Takami H."/>
        </authorList>
    </citation>
    <scope>NUCLEOTIDE SEQUENCE</scope>
    <source>
        <strain evidence="3">Expedition CK06-06</strain>
    </source>
</reference>
<keyword evidence="1" id="KW-1133">Transmembrane helix</keyword>
<dbReference type="Gene3D" id="2.60.40.10">
    <property type="entry name" value="Immunoglobulins"/>
    <property type="match status" value="1"/>
</dbReference>
<dbReference type="InterPro" id="IPR011635">
    <property type="entry name" value="CARDB"/>
</dbReference>
<feature type="non-terminal residue" evidence="3">
    <location>
        <position position="1"/>
    </location>
</feature>
<dbReference type="AlphaFoldDB" id="X1CFK2"/>
<protein>
    <recommendedName>
        <fullName evidence="2">CARDB domain-containing protein</fullName>
    </recommendedName>
</protein>
<dbReference type="Pfam" id="PF07705">
    <property type="entry name" value="CARDB"/>
    <property type="match status" value="1"/>
</dbReference>
<comment type="caution">
    <text evidence="3">The sequence shown here is derived from an EMBL/GenBank/DDBJ whole genome shotgun (WGS) entry which is preliminary data.</text>
</comment>
<evidence type="ECO:0000313" key="3">
    <source>
        <dbReference type="EMBL" id="GAH07076.1"/>
    </source>
</evidence>
<evidence type="ECO:0000256" key="1">
    <source>
        <dbReference type="SAM" id="Phobius"/>
    </source>
</evidence>
<proteinExistence type="predicted"/>
<name>X1CFK2_9ZZZZ</name>
<keyword evidence="1" id="KW-0812">Transmembrane</keyword>
<dbReference type="EMBL" id="BART01038721">
    <property type="protein sequence ID" value="GAH07076.1"/>
    <property type="molecule type" value="Genomic_DNA"/>
</dbReference>